<organism evidence="2 3">
    <name type="scientific">Pedococcus aerophilus</name>
    <dbReference type="NCBI Taxonomy" id="436356"/>
    <lineage>
        <taxon>Bacteria</taxon>
        <taxon>Bacillati</taxon>
        <taxon>Actinomycetota</taxon>
        <taxon>Actinomycetes</taxon>
        <taxon>Micrococcales</taxon>
        <taxon>Intrasporangiaceae</taxon>
        <taxon>Pedococcus</taxon>
    </lineage>
</organism>
<evidence type="ECO:0000313" key="3">
    <source>
        <dbReference type="Proteomes" id="UP001501326"/>
    </source>
</evidence>
<dbReference type="Proteomes" id="UP001501326">
    <property type="component" value="Unassembled WGS sequence"/>
</dbReference>
<evidence type="ECO:0000313" key="2">
    <source>
        <dbReference type="EMBL" id="GAA2731988.1"/>
    </source>
</evidence>
<accession>A0ABN3UJU5</accession>
<sequence>MNLLDQSRIAWAVSRYDFWMDSRGVPRRARKELRQELTANLTDATAHAGSRAAVLAIGSPRALAEAAGEAHEGRPRWSYAAGVAGLVLAALSYAWMFTLFGFSDGVIASGVTGREVSQTSFPWGTELTATVEPGNTAFSVGGTFPWVIVVVTLLVFLLAAQPWRPFTRGRRRSAASTPQRA</sequence>
<dbReference type="RefSeq" id="WP_344190257.1">
    <property type="nucleotide sequence ID" value="NZ_BAAARN010000001.1"/>
</dbReference>
<keyword evidence="3" id="KW-1185">Reference proteome</keyword>
<evidence type="ECO:0008006" key="4">
    <source>
        <dbReference type="Google" id="ProtNLM"/>
    </source>
</evidence>
<name>A0ABN3UJU5_9MICO</name>
<comment type="caution">
    <text evidence="2">The sequence shown here is derived from an EMBL/GenBank/DDBJ whole genome shotgun (WGS) entry which is preliminary data.</text>
</comment>
<feature type="transmembrane region" description="Helical" evidence="1">
    <location>
        <begin position="77"/>
        <end position="96"/>
    </location>
</feature>
<reference evidence="2 3" key="1">
    <citation type="journal article" date="2019" name="Int. J. Syst. Evol. Microbiol.">
        <title>The Global Catalogue of Microorganisms (GCM) 10K type strain sequencing project: providing services to taxonomists for standard genome sequencing and annotation.</title>
        <authorList>
            <consortium name="The Broad Institute Genomics Platform"/>
            <consortium name="The Broad Institute Genome Sequencing Center for Infectious Disease"/>
            <person name="Wu L."/>
            <person name="Ma J."/>
        </authorList>
    </citation>
    <scope>NUCLEOTIDE SEQUENCE [LARGE SCALE GENOMIC DNA]</scope>
    <source>
        <strain evidence="2 3">JCM 16378</strain>
    </source>
</reference>
<keyword evidence="1" id="KW-1133">Transmembrane helix</keyword>
<keyword evidence="1" id="KW-0812">Transmembrane</keyword>
<feature type="transmembrane region" description="Helical" evidence="1">
    <location>
        <begin position="143"/>
        <end position="163"/>
    </location>
</feature>
<gene>
    <name evidence="2" type="ORF">GCM10009867_06900</name>
</gene>
<proteinExistence type="predicted"/>
<protein>
    <recommendedName>
        <fullName evidence="4">DUF1700 domain-containing protein</fullName>
    </recommendedName>
</protein>
<evidence type="ECO:0000256" key="1">
    <source>
        <dbReference type="SAM" id="Phobius"/>
    </source>
</evidence>
<dbReference type="EMBL" id="BAAARN010000001">
    <property type="protein sequence ID" value="GAA2731988.1"/>
    <property type="molecule type" value="Genomic_DNA"/>
</dbReference>
<keyword evidence="1" id="KW-0472">Membrane</keyword>